<feature type="transmembrane region" description="Helical" evidence="1">
    <location>
        <begin position="389"/>
        <end position="407"/>
    </location>
</feature>
<feature type="transmembrane region" description="Helical" evidence="1">
    <location>
        <begin position="138"/>
        <end position="157"/>
    </location>
</feature>
<sequence length="939" mass="107333">MLNIRKDEEGLVALLMSYSFFMGGATALFYTVVASSFLVSFDRLIVPQVYVVGGIFIYLVGIGVTRLQKKLPFDKLAENMLIFLIVSIAAFLLTYHFTGSRWVFFVLFIWNRVFVLVNGVTFWAVVVKLFNFQQSKRLSSLINTGDVFSSVIMYLAVPALLKIFPIDFLLIIAVAFLIVCAFLLRQIHKKYVTAEHSVNEAGRTSSEQAPENAVNRTYYRNIFLLALLPVFALFYVEYIFFTESRNIFPNKESLASFLGVFFGICAILEFFIKTFLYNKLISKYGLRIGLLALPISLVFSFAVSVIYGLGYDTAAIFFACVALSRFFMSAIRKAISEPAYQVLYQPIQARFRLNIQGRIEGRAKAMGGLTAGLLLFVLVNLAHLEALPLSILFLIVAVGWALVAFMGQNSYKKMVREKVFRFPAKPSKTDLYAPHYQPGEKTFDELVNQIFSQNEAERIEATIGLGASNRFSSYKYLIPLLQDSSIEVRSAAIYTAGELRRPELWPYLMEQLDADRYYSITFEALSKSGIPLLKYIEKSFISNSENRYRQLHLLKIVQNIGGEEAVRFLRRNLEHPNRFVKDKVVAALKNLSYCCNSTERIYLLNELDEHLRTFAWLLAVQYDVTDDYGPETQLILNLEREKERIILKAFAVLEVVYGSRFRVVRLLKGDQATDARDYLTEIADLLLPENVKNKILPYLDSDSLDEMRNRYSEIFAQTELSVEERLTDIINKDYTRISRWTKAVAIRELRHFPSENVTAVLVSNAVSRSKVISQTAFYILRIVNPARFRALFEVMSRNGDQFHLQIMKPLEWLATEEDLLICKLRRLRETTALSQLLNGELQKIQLNSAYFQDEEGEVIDLRKHTNAPDLSILITYGKLFFSKAGVIGAGELRTIEELKETGAAMIPNVLENTEFYIIENYLLRDLNITQNGTESAEVR</sequence>
<proteinExistence type="predicted"/>
<reference evidence="2 3" key="1">
    <citation type="submission" date="2020-03" db="EMBL/GenBank/DDBJ databases">
        <title>Genomic Encyclopedia of Type Strains, Phase IV (KMG-IV): sequencing the most valuable type-strain genomes for metagenomic binning, comparative biology and taxonomic classification.</title>
        <authorList>
            <person name="Goeker M."/>
        </authorList>
    </citation>
    <scope>NUCLEOTIDE SEQUENCE [LARGE SCALE GENOMIC DNA]</scope>
    <source>
        <strain evidence="2 3">DSM 102865</strain>
    </source>
</reference>
<dbReference type="RefSeq" id="WP_167271596.1">
    <property type="nucleotide sequence ID" value="NZ_JAASQJ010000003.1"/>
</dbReference>
<keyword evidence="1" id="KW-1133">Transmembrane helix</keyword>
<dbReference type="Pfam" id="PF13646">
    <property type="entry name" value="HEAT_2"/>
    <property type="match status" value="1"/>
</dbReference>
<dbReference type="Proteomes" id="UP001179181">
    <property type="component" value="Unassembled WGS sequence"/>
</dbReference>
<feature type="transmembrane region" description="Helical" evidence="1">
    <location>
        <begin position="45"/>
        <end position="64"/>
    </location>
</feature>
<comment type="caution">
    <text evidence="2">The sequence shown here is derived from an EMBL/GenBank/DDBJ whole genome shotgun (WGS) entry which is preliminary data.</text>
</comment>
<accession>A0ABX0ULS6</accession>
<dbReference type="InterPro" id="IPR016024">
    <property type="entry name" value="ARM-type_fold"/>
</dbReference>
<dbReference type="InterPro" id="IPR011989">
    <property type="entry name" value="ARM-like"/>
</dbReference>
<feature type="transmembrane region" description="Helical" evidence="1">
    <location>
        <begin position="365"/>
        <end position="383"/>
    </location>
</feature>
<keyword evidence="3" id="KW-1185">Reference proteome</keyword>
<feature type="transmembrane region" description="Helical" evidence="1">
    <location>
        <begin position="12"/>
        <end position="33"/>
    </location>
</feature>
<dbReference type="SUPFAM" id="SSF103473">
    <property type="entry name" value="MFS general substrate transporter"/>
    <property type="match status" value="1"/>
</dbReference>
<evidence type="ECO:0000313" key="3">
    <source>
        <dbReference type="Proteomes" id="UP001179181"/>
    </source>
</evidence>
<feature type="transmembrane region" description="Helical" evidence="1">
    <location>
        <begin position="102"/>
        <end position="126"/>
    </location>
</feature>
<dbReference type="EMBL" id="JAASQJ010000003">
    <property type="protein sequence ID" value="NIJ53948.1"/>
    <property type="molecule type" value="Genomic_DNA"/>
</dbReference>
<gene>
    <name evidence="2" type="ORF">FHS68_003130</name>
</gene>
<keyword evidence="1" id="KW-0472">Membrane</keyword>
<evidence type="ECO:0000256" key="1">
    <source>
        <dbReference type="SAM" id="Phobius"/>
    </source>
</evidence>
<dbReference type="SUPFAM" id="SSF48371">
    <property type="entry name" value="ARM repeat"/>
    <property type="match status" value="1"/>
</dbReference>
<evidence type="ECO:0000313" key="2">
    <source>
        <dbReference type="EMBL" id="NIJ53948.1"/>
    </source>
</evidence>
<dbReference type="Gene3D" id="1.25.10.10">
    <property type="entry name" value="Leucine-rich Repeat Variant"/>
    <property type="match status" value="1"/>
</dbReference>
<organism evidence="2 3">
    <name type="scientific">Dyadobacter arcticus</name>
    <dbReference type="NCBI Taxonomy" id="1078754"/>
    <lineage>
        <taxon>Bacteria</taxon>
        <taxon>Pseudomonadati</taxon>
        <taxon>Bacteroidota</taxon>
        <taxon>Cytophagia</taxon>
        <taxon>Cytophagales</taxon>
        <taxon>Spirosomataceae</taxon>
        <taxon>Dyadobacter</taxon>
    </lineage>
</organism>
<keyword evidence="1" id="KW-0812">Transmembrane</keyword>
<feature type="transmembrane region" description="Helical" evidence="1">
    <location>
        <begin position="253"/>
        <end position="272"/>
    </location>
</feature>
<feature type="transmembrane region" description="Helical" evidence="1">
    <location>
        <begin position="222"/>
        <end position="241"/>
    </location>
</feature>
<feature type="transmembrane region" description="Helical" evidence="1">
    <location>
        <begin position="163"/>
        <end position="184"/>
    </location>
</feature>
<dbReference type="InterPro" id="IPR036259">
    <property type="entry name" value="MFS_trans_sf"/>
</dbReference>
<feature type="transmembrane region" description="Helical" evidence="1">
    <location>
        <begin position="76"/>
        <end position="96"/>
    </location>
</feature>
<feature type="transmembrane region" description="Helical" evidence="1">
    <location>
        <begin position="284"/>
        <end position="307"/>
    </location>
</feature>
<protein>
    <submittedName>
        <fullName evidence="2">VIT1/CCC1 family predicted Fe2+/Mn2+ transporter</fullName>
    </submittedName>
</protein>
<name>A0ABX0ULS6_9BACT</name>